<evidence type="ECO:0000256" key="5">
    <source>
        <dbReference type="ARBA" id="ARBA00022840"/>
    </source>
</evidence>
<dbReference type="InterPro" id="IPR023298">
    <property type="entry name" value="ATPase_P-typ_TM_dom_sf"/>
</dbReference>
<keyword evidence="3 8" id="KW-0479">Metal-binding</keyword>
<evidence type="ECO:0000259" key="10">
    <source>
        <dbReference type="Pfam" id="PF12409"/>
    </source>
</evidence>
<accession>A0A0L7LGY1</accession>
<name>A0A0L7LGY1_OPEBR</name>
<comment type="catalytic activity">
    <reaction evidence="8">
        <text>ATP + H2O = ADP + phosphate + H(+)</text>
        <dbReference type="Rhea" id="RHEA:13065"/>
        <dbReference type="ChEBI" id="CHEBI:15377"/>
        <dbReference type="ChEBI" id="CHEBI:15378"/>
        <dbReference type="ChEBI" id="CHEBI:30616"/>
        <dbReference type="ChEBI" id="CHEBI:43474"/>
        <dbReference type="ChEBI" id="CHEBI:456216"/>
    </reaction>
</comment>
<keyword evidence="6 8" id="KW-0460">Magnesium</keyword>
<evidence type="ECO:0000313" key="12">
    <source>
        <dbReference type="Proteomes" id="UP000037510"/>
    </source>
</evidence>
<evidence type="ECO:0000256" key="8">
    <source>
        <dbReference type="RuleBase" id="RU362082"/>
    </source>
</evidence>
<keyword evidence="2" id="KW-0597">Phosphoprotein</keyword>
<comment type="similarity">
    <text evidence="8">Belongs to the cation transport ATPase (P-type) (TC 3.A.3) family. Type V subfamily.</text>
</comment>
<keyword evidence="5 8" id="KW-0067">ATP-binding</keyword>
<dbReference type="InterPro" id="IPR047819">
    <property type="entry name" value="P5A-ATPase_N"/>
</dbReference>
<reference evidence="11 12" key="1">
    <citation type="journal article" date="2015" name="Genome Biol. Evol.">
        <title>The genome of winter moth (Operophtera brumata) provides a genomic perspective on sexual dimorphism and phenology.</title>
        <authorList>
            <person name="Derks M.F."/>
            <person name="Smit S."/>
            <person name="Salis L."/>
            <person name="Schijlen E."/>
            <person name="Bossers A."/>
            <person name="Mateman C."/>
            <person name="Pijl A.S."/>
            <person name="de Ridder D."/>
            <person name="Groenen M.A."/>
            <person name="Visser M.E."/>
            <person name="Megens H.J."/>
        </authorList>
    </citation>
    <scope>NUCLEOTIDE SEQUENCE [LARGE SCALE GENOMIC DNA]</scope>
    <source>
        <strain evidence="11">WM2013NL</strain>
        <tissue evidence="11">Head and thorax</tissue>
    </source>
</reference>
<sequence length="215" mass="25325">YEVIGEAKWQTLDSNGTENEVYVYGYQYSKFRAVLFHTLCILSCGIPYFAMAYYPMLHRCKYINVPLRHATAVGITDKKRRFKIQHVREMELNLSSHRESRLRYFMHQHNRHIWHAEQGVFIHVITLNDKITIAVLMENLIKLYGPNSVVVAVKSYWKLFVEEVFNPFYLFQVFSIILWSMDEYYPYATCVLILSALSCGVSLHQTKQAIEQKNP</sequence>
<feature type="non-terminal residue" evidence="11">
    <location>
        <position position="1"/>
    </location>
</feature>
<keyword evidence="12" id="KW-1185">Reference proteome</keyword>
<dbReference type="InterPro" id="IPR006544">
    <property type="entry name" value="P-type_TPase_V"/>
</dbReference>
<comment type="subcellular location">
    <subcellularLocation>
        <location evidence="1 8">Membrane</location>
        <topology evidence="1 8">Multi-pass membrane protein</topology>
    </subcellularLocation>
</comment>
<dbReference type="InterPro" id="IPR004014">
    <property type="entry name" value="ATPase_P-typ_cation-transptr_N"/>
</dbReference>
<evidence type="ECO:0000313" key="11">
    <source>
        <dbReference type="EMBL" id="KOB74466.1"/>
    </source>
</evidence>
<dbReference type="Pfam" id="PF12409">
    <property type="entry name" value="P5-ATPase"/>
    <property type="match status" value="1"/>
</dbReference>
<gene>
    <name evidence="11" type="ORF">OBRU01_09114</name>
</gene>
<dbReference type="STRING" id="104452.A0A0L7LGY1"/>
<comment type="caution">
    <text evidence="11">The sequence shown here is derived from an EMBL/GenBank/DDBJ whole genome shotgun (WGS) entry which is preliminary data.</text>
</comment>
<feature type="transmembrane region" description="Helical" evidence="8">
    <location>
        <begin position="34"/>
        <end position="54"/>
    </location>
</feature>
<evidence type="ECO:0000256" key="6">
    <source>
        <dbReference type="ARBA" id="ARBA00022842"/>
    </source>
</evidence>
<dbReference type="GO" id="GO:0046872">
    <property type="term" value="F:metal ion binding"/>
    <property type="evidence" value="ECO:0007669"/>
    <property type="project" value="UniProtKB-UniRule"/>
</dbReference>
<dbReference type="EMBL" id="JTDY01001231">
    <property type="protein sequence ID" value="KOB74466.1"/>
    <property type="molecule type" value="Genomic_DNA"/>
</dbReference>
<dbReference type="GO" id="GO:0140358">
    <property type="term" value="F:P-type transmembrane transporter activity"/>
    <property type="evidence" value="ECO:0007669"/>
    <property type="project" value="InterPro"/>
</dbReference>
<dbReference type="GO" id="GO:0006874">
    <property type="term" value="P:intracellular calcium ion homeostasis"/>
    <property type="evidence" value="ECO:0007669"/>
    <property type="project" value="TreeGrafter"/>
</dbReference>
<dbReference type="GO" id="GO:0016020">
    <property type="term" value="C:membrane"/>
    <property type="evidence" value="ECO:0007669"/>
    <property type="project" value="UniProtKB-SubCell"/>
</dbReference>
<dbReference type="PANTHER" id="PTHR45630">
    <property type="entry name" value="CATION-TRANSPORTING ATPASE-RELATED"/>
    <property type="match status" value="1"/>
</dbReference>
<evidence type="ECO:0000256" key="2">
    <source>
        <dbReference type="ARBA" id="ARBA00022553"/>
    </source>
</evidence>
<evidence type="ECO:0000259" key="9">
    <source>
        <dbReference type="Pfam" id="PF00690"/>
    </source>
</evidence>
<feature type="non-terminal residue" evidence="11">
    <location>
        <position position="215"/>
    </location>
</feature>
<evidence type="ECO:0000256" key="3">
    <source>
        <dbReference type="ARBA" id="ARBA00022723"/>
    </source>
</evidence>
<evidence type="ECO:0000256" key="4">
    <source>
        <dbReference type="ARBA" id="ARBA00022741"/>
    </source>
</evidence>
<proteinExistence type="inferred from homology"/>
<feature type="domain" description="Cation-transporting P-type ATPase N-terminal" evidence="9">
    <location>
        <begin position="138"/>
        <end position="179"/>
    </location>
</feature>
<dbReference type="EC" id="7.2.2.-" evidence="8"/>
<evidence type="ECO:0000256" key="7">
    <source>
        <dbReference type="ARBA" id="ARBA00022967"/>
    </source>
</evidence>
<dbReference type="Pfam" id="PF00690">
    <property type="entry name" value="Cation_ATPase_N"/>
    <property type="match status" value="1"/>
</dbReference>
<keyword evidence="8" id="KW-1133">Transmembrane helix</keyword>
<dbReference type="Proteomes" id="UP000037510">
    <property type="component" value="Unassembled WGS sequence"/>
</dbReference>
<comment type="caution">
    <text evidence="8">Lacks conserved residue(s) required for the propagation of feature annotation.</text>
</comment>
<keyword evidence="4 8" id="KW-0547">Nucleotide-binding</keyword>
<keyword evidence="7 8" id="KW-1278">Translocase</keyword>
<evidence type="ECO:0000256" key="1">
    <source>
        <dbReference type="ARBA" id="ARBA00004141"/>
    </source>
</evidence>
<feature type="domain" description="P5B-type ATPase N-terminal" evidence="10">
    <location>
        <begin position="18"/>
        <end position="95"/>
    </location>
</feature>
<dbReference type="GO" id="GO:0005524">
    <property type="term" value="F:ATP binding"/>
    <property type="evidence" value="ECO:0007669"/>
    <property type="project" value="UniProtKB-UniRule"/>
</dbReference>
<dbReference type="PANTHER" id="PTHR45630:SF8">
    <property type="entry name" value="CATION-TRANSPORTING ATPASE"/>
    <property type="match status" value="1"/>
</dbReference>
<dbReference type="SUPFAM" id="SSF81665">
    <property type="entry name" value="Calcium ATPase, transmembrane domain M"/>
    <property type="match status" value="1"/>
</dbReference>
<dbReference type="AlphaFoldDB" id="A0A0L7LGY1"/>
<keyword evidence="8" id="KW-0472">Membrane</keyword>
<keyword evidence="8" id="KW-0812">Transmembrane</keyword>
<dbReference type="GO" id="GO:0019829">
    <property type="term" value="F:ATPase-coupled monoatomic cation transmembrane transporter activity"/>
    <property type="evidence" value="ECO:0007669"/>
    <property type="project" value="UniProtKB-UniRule"/>
</dbReference>
<organism evidence="11 12">
    <name type="scientific">Operophtera brumata</name>
    <name type="common">Winter moth</name>
    <name type="synonym">Phalaena brumata</name>
    <dbReference type="NCBI Taxonomy" id="104452"/>
    <lineage>
        <taxon>Eukaryota</taxon>
        <taxon>Metazoa</taxon>
        <taxon>Ecdysozoa</taxon>
        <taxon>Arthropoda</taxon>
        <taxon>Hexapoda</taxon>
        <taxon>Insecta</taxon>
        <taxon>Pterygota</taxon>
        <taxon>Neoptera</taxon>
        <taxon>Endopterygota</taxon>
        <taxon>Lepidoptera</taxon>
        <taxon>Glossata</taxon>
        <taxon>Ditrysia</taxon>
        <taxon>Geometroidea</taxon>
        <taxon>Geometridae</taxon>
        <taxon>Larentiinae</taxon>
        <taxon>Operophtera</taxon>
    </lineage>
</organism>
<protein>
    <recommendedName>
        <fullName evidence="8">Cation-transporting ATPase</fullName>
        <ecNumber evidence="8">7.2.2.-</ecNumber>
    </recommendedName>
</protein>